<gene>
    <name evidence="1" type="ORF">HMPREF1318_2799</name>
</gene>
<evidence type="ECO:0000313" key="2">
    <source>
        <dbReference type="Proteomes" id="UP000002941"/>
    </source>
</evidence>
<accession>J0NJ88</accession>
<dbReference type="AlphaFoldDB" id="J0NJ88"/>
<comment type="caution">
    <text evidence="1">The sequence shown here is derived from an EMBL/GenBank/DDBJ whole genome shotgun (WGS) entry which is preliminary data.</text>
</comment>
<reference evidence="1 2" key="1">
    <citation type="submission" date="2012-05" db="EMBL/GenBank/DDBJ databases">
        <authorList>
            <person name="Harkins D.M."/>
            <person name="Madupu R."/>
            <person name="Durkin A.S."/>
            <person name="Torralba M."/>
            <person name="Methe B."/>
            <person name="Sutton G.G."/>
            <person name="Nelson K.E."/>
        </authorList>
    </citation>
    <scope>NUCLEOTIDE SEQUENCE [LARGE SCALE GENOMIC DNA]</scope>
    <source>
        <strain evidence="1 2">F0489</strain>
    </source>
</reference>
<sequence length="134" mass="14210">MQAVLFESLDPADDAVPDGGLDVIVALDRHGIPWRVLPHRSAVRTVQWATRGVGAPVQRCLVVACTDEGAQAAVKAGAIVAPVPPDGDIGAFVDRFEPGFPSAPQSEGALCRLARWFYGRGLRVTGSVVRQLEP</sequence>
<dbReference type="Proteomes" id="UP000002941">
    <property type="component" value="Unassembled WGS sequence"/>
</dbReference>
<organism evidence="1 2">
    <name type="scientific">Actinomyces massiliensis F0489</name>
    <dbReference type="NCBI Taxonomy" id="1125718"/>
    <lineage>
        <taxon>Bacteria</taxon>
        <taxon>Bacillati</taxon>
        <taxon>Actinomycetota</taxon>
        <taxon>Actinomycetes</taxon>
        <taxon>Actinomycetales</taxon>
        <taxon>Actinomycetaceae</taxon>
        <taxon>Actinomyces</taxon>
    </lineage>
</organism>
<dbReference type="PATRIC" id="fig|1125718.3.peg.444"/>
<dbReference type="EMBL" id="AKFT01000030">
    <property type="protein sequence ID" value="EJF47144.1"/>
    <property type="molecule type" value="Genomic_DNA"/>
</dbReference>
<proteinExistence type="predicted"/>
<evidence type="ECO:0000313" key="1">
    <source>
        <dbReference type="EMBL" id="EJF47144.1"/>
    </source>
</evidence>
<protein>
    <submittedName>
        <fullName evidence="1">Uncharacterized protein</fullName>
    </submittedName>
</protein>
<name>J0NJ88_9ACTO</name>
<keyword evidence="2" id="KW-1185">Reference proteome</keyword>